<dbReference type="Gene3D" id="3.30.70.890">
    <property type="entry name" value="GHMP kinase, C-terminal domain"/>
    <property type="match status" value="1"/>
</dbReference>
<keyword evidence="18" id="KW-1185">Reference proteome</keyword>
<evidence type="ECO:0000259" key="15">
    <source>
        <dbReference type="Pfam" id="PF18376"/>
    </source>
</evidence>
<dbReference type="Proteomes" id="UP000289152">
    <property type="component" value="Unassembled WGS sequence"/>
</dbReference>
<dbReference type="STRING" id="5217.A0A4Q1BUB0"/>
<dbReference type="Gene3D" id="3.30.230.10">
    <property type="match status" value="1"/>
</dbReference>
<dbReference type="AlphaFoldDB" id="A0A4Q1BUB0"/>
<reference evidence="17 18" key="1">
    <citation type="submission" date="2016-06" db="EMBL/GenBank/DDBJ databases">
        <title>Evolution of pathogenesis and genome organization in the Tremellales.</title>
        <authorList>
            <person name="Cuomo C."/>
            <person name="Litvintseva A."/>
            <person name="Heitman J."/>
            <person name="Chen Y."/>
            <person name="Sun S."/>
            <person name="Springer D."/>
            <person name="Dromer F."/>
            <person name="Young S."/>
            <person name="Zeng Q."/>
            <person name="Chapman S."/>
            <person name="Gujja S."/>
            <person name="Saif S."/>
            <person name="Birren B."/>
        </authorList>
    </citation>
    <scope>NUCLEOTIDE SEQUENCE [LARGE SCALE GENOMIC DNA]</scope>
    <source>
        <strain evidence="17 18">ATCC 28783</strain>
    </source>
</reference>
<dbReference type="SUPFAM" id="SSF54211">
    <property type="entry name" value="Ribosomal protein S5 domain 2-like"/>
    <property type="match status" value="1"/>
</dbReference>
<dbReference type="InParanoid" id="A0A4Q1BUB0"/>
<evidence type="ECO:0000256" key="2">
    <source>
        <dbReference type="ARBA" id="ARBA00008831"/>
    </source>
</evidence>
<name>A0A4Q1BUB0_TREME</name>
<dbReference type="InterPro" id="IPR029765">
    <property type="entry name" value="Mev_diP_decarb"/>
</dbReference>
<dbReference type="FunFam" id="3.30.70.890:FF:000005">
    <property type="entry name" value="Diphosphomevalonate decarboxylase"/>
    <property type="match status" value="1"/>
</dbReference>
<comment type="pathway">
    <text evidence="1 14">Isoprenoid biosynthesis; isopentenyl diphosphate biosynthesis via mevalonate pathway; isopentenyl diphosphate from (R)-mevalonate: step 3/3.</text>
</comment>
<comment type="caution">
    <text evidence="17">The sequence shown here is derived from an EMBL/GenBank/DDBJ whole genome shotgun (WGS) entry which is preliminary data.</text>
</comment>
<dbReference type="OrthoDB" id="10253702at2759"/>
<comment type="catalytic activity">
    <reaction evidence="13 14">
        <text>(R)-5-diphosphomevalonate + ATP = isopentenyl diphosphate + ADP + phosphate + CO2</text>
        <dbReference type="Rhea" id="RHEA:23732"/>
        <dbReference type="ChEBI" id="CHEBI:16526"/>
        <dbReference type="ChEBI" id="CHEBI:30616"/>
        <dbReference type="ChEBI" id="CHEBI:43474"/>
        <dbReference type="ChEBI" id="CHEBI:57557"/>
        <dbReference type="ChEBI" id="CHEBI:128769"/>
        <dbReference type="ChEBI" id="CHEBI:456216"/>
        <dbReference type="EC" id="4.1.1.33"/>
    </reaction>
</comment>
<feature type="domain" description="Diphosphomevalonate decarboxylase-like N-terminal" evidence="16">
    <location>
        <begin position="9"/>
        <end position="180"/>
    </location>
</feature>
<dbReference type="InterPro" id="IPR014721">
    <property type="entry name" value="Ribsml_uS5_D2-typ_fold_subgr"/>
</dbReference>
<dbReference type="InterPro" id="IPR036554">
    <property type="entry name" value="GHMP_kinase_C_sf"/>
</dbReference>
<evidence type="ECO:0000256" key="11">
    <source>
        <dbReference type="ARBA" id="ARBA00023221"/>
    </source>
</evidence>
<sequence>MAHQATISAPVNIACIKYWGKRDTSLILPTNSSLSITLNQDDLRSTTTAQCDPIFSPGDKLWLNGKEEVVKFGGRTATCIEVLRGWRRDLEKDKGLEPLSTYPLRVASHNNFPTAAGLASSASGLAALVFSLATLYSLPQSLGQLSLVARQGSGSACRSLFGGYVAWREGTQPDGSDSIAEEIAPRDHWPEMCALICVVSDAKKGTSSTSGMQRTVETSTLLQHRLTIVPERMSSISHAIKERNFDSFAQITMTDSNSFHAVCLDTSPPIFYMNDVSRSIIAMVEELNRVSGELGYGRIAAYTFDAGPNAVIYALEKWMGLVEKSVRRWFPQEGIVEVELEQEGNKVLGKFDERVMASWGKGAVKSLIKTRVGDGPRVLGEKESLLKDGQLKNS</sequence>
<dbReference type="PANTHER" id="PTHR10977">
    <property type="entry name" value="DIPHOSPHOMEVALONATE DECARBOXYLASE"/>
    <property type="match status" value="1"/>
</dbReference>
<keyword evidence="12 13" id="KW-0456">Lyase</keyword>
<evidence type="ECO:0000313" key="17">
    <source>
        <dbReference type="EMBL" id="RXK41645.1"/>
    </source>
</evidence>
<dbReference type="InterPro" id="IPR041431">
    <property type="entry name" value="Mvd1_C"/>
</dbReference>
<keyword evidence="10 14" id="KW-1207">Sterol metabolism</keyword>
<dbReference type="PIRSF" id="PIRSF015950">
    <property type="entry name" value="Mev_P_decrbx"/>
    <property type="match status" value="1"/>
</dbReference>
<dbReference type="EMBL" id="SDIL01000007">
    <property type="protein sequence ID" value="RXK41645.1"/>
    <property type="molecule type" value="Genomic_DNA"/>
</dbReference>
<dbReference type="GO" id="GO:0005829">
    <property type="term" value="C:cytosol"/>
    <property type="evidence" value="ECO:0007669"/>
    <property type="project" value="InterPro"/>
</dbReference>
<dbReference type="VEuPathDB" id="FungiDB:TREMEDRAFT_67459"/>
<keyword evidence="5 13" id="KW-0547">Nucleotide-binding</keyword>
<dbReference type="InterPro" id="IPR005935">
    <property type="entry name" value="Mev_decarb"/>
</dbReference>
<evidence type="ECO:0000256" key="9">
    <source>
        <dbReference type="ARBA" id="ARBA00023098"/>
    </source>
</evidence>
<dbReference type="GO" id="GO:0005524">
    <property type="term" value="F:ATP binding"/>
    <property type="evidence" value="ECO:0007669"/>
    <property type="project" value="UniProtKB-UniRule"/>
</dbReference>
<keyword evidence="6 13" id="KW-0067">ATP-binding</keyword>
<comment type="similarity">
    <text evidence="2 13 14">Belongs to the diphosphomevalonate decarboxylase family.</text>
</comment>
<evidence type="ECO:0000313" key="18">
    <source>
        <dbReference type="Proteomes" id="UP000289152"/>
    </source>
</evidence>
<evidence type="ECO:0000256" key="14">
    <source>
        <dbReference type="RuleBase" id="RU363086"/>
    </source>
</evidence>
<dbReference type="InterPro" id="IPR020568">
    <property type="entry name" value="Ribosomal_Su5_D2-typ_SF"/>
</dbReference>
<evidence type="ECO:0000256" key="4">
    <source>
        <dbReference type="ARBA" id="ARBA00022516"/>
    </source>
</evidence>
<dbReference type="UniPathway" id="UPA00057">
    <property type="reaction ID" value="UER00100"/>
</dbReference>
<evidence type="ECO:0000256" key="3">
    <source>
        <dbReference type="ARBA" id="ARBA00012296"/>
    </source>
</evidence>
<dbReference type="InterPro" id="IPR053859">
    <property type="entry name" value="MVD-like_N"/>
</dbReference>
<keyword evidence="11 14" id="KW-0753">Steroid metabolism</keyword>
<gene>
    <name evidence="17" type="ORF">M231_01145</name>
</gene>
<feature type="domain" description="Mvd1 C-terminal" evidence="15">
    <location>
        <begin position="194"/>
        <end position="379"/>
    </location>
</feature>
<protein>
    <recommendedName>
        <fullName evidence="3 13">Diphosphomevalonate decarboxylase</fullName>
        <ecNumber evidence="3 13">4.1.1.33</ecNumber>
    </recommendedName>
</protein>
<accession>A0A4Q1BUB0</accession>
<dbReference type="GO" id="GO:0016126">
    <property type="term" value="P:sterol biosynthetic process"/>
    <property type="evidence" value="ECO:0007669"/>
    <property type="project" value="UniProtKB-KW"/>
</dbReference>
<dbReference type="Pfam" id="PF22700">
    <property type="entry name" value="MVD-like_N"/>
    <property type="match status" value="1"/>
</dbReference>
<organism evidence="17 18">
    <name type="scientific">Tremella mesenterica</name>
    <name type="common">Jelly fungus</name>
    <dbReference type="NCBI Taxonomy" id="5217"/>
    <lineage>
        <taxon>Eukaryota</taxon>
        <taxon>Fungi</taxon>
        <taxon>Dikarya</taxon>
        <taxon>Basidiomycota</taxon>
        <taxon>Agaricomycotina</taxon>
        <taxon>Tremellomycetes</taxon>
        <taxon>Tremellales</taxon>
        <taxon>Tremellaceae</taxon>
        <taxon>Tremella</taxon>
    </lineage>
</organism>
<keyword evidence="9 13" id="KW-0443">Lipid metabolism</keyword>
<proteinExistence type="inferred from homology"/>
<keyword evidence="7 14" id="KW-0752">Steroid biosynthesis</keyword>
<dbReference type="EC" id="4.1.1.33" evidence="3 13"/>
<dbReference type="NCBIfam" id="TIGR01240">
    <property type="entry name" value="mevDPdecarb"/>
    <property type="match status" value="1"/>
</dbReference>
<dbReference type="SUPFAM" id="SSF55060">
    <property type="entry name" value="GHMP Kinase, C-terminal domain"/>
    <property type="match status" value="1"/>
</dbReference>
<evidence type="ECO:0000256" key="12">
    <source>
        <dbReference type="ARBA" id="ARBA00023239"/>
    </source>
</evidence>
<dbReference type="GO" id="GO:0019287">
    <property type="term" value="P:isopentenyl diphosphate biosynthetic process, mevalonate pathway"/>
    <property type="evidence" value="ECO:0007669"/>
    <property type="project" value="UniProtKB-UniRule"/>
</dbReference>
<dbReference type="FunFam" id="3.30.230.10:FF:000018">
    <property type="entry name" value="Diphosphomevalonate decarboxylase"/>
    <property type="match status" value="1"/>
</dbReference>
<keyword evidence="4 14" id="KW-0444">Lipid biosynthesis</keyword>
<evidence type="ECO:0000256" key="13">
    <source>
        <dbReference type="PIRNR" id="PIRNR015950"/>
    </source>
</evidence>
<evidence type="ECO:0000256" key="7">
    <source>
        <dbReference type="ARBA" id="ARBA00022955"/>
    </source>
</evidence>
<dbReference type="FunCoup" id="A0A4Q1BUB0">
    <property type="interactions" value="280"/>
</dbReference>
<evidence type="ECO:0000259" key="16">
    <source>
        <dbReference type="Pfam" id="PF22700"/>
    </source>
</evidence>
<evidence type="ECO:0000256" key="5">
    <source>
        <dbReference type="ARBA" id="ARBA00022741"/>
    </source>
</evidence>
<dbReference type="GO" id="GO:0004163">
    <property type="term" value="F:diphosphomevalonate decarboxylase activity"/>
    <property type="evidence" value="ECO:0007669"/>
    <property type="project" value="UniProtKB-UniRule"/>
</dbReference>
<evidence type="ECO:0000256" key="6">
    <source>
        <dbReference type="ARBA" id="ARBA00022840"/>
    </source>
</evidence>
<dbReference type="Pfam" id="PF18376">
    <property type="entry name" value="MDD_C"/>
    <property type="match status" value="1"/>
</dbReference>
<dbReference type="PANTHER" id="PTHR10977:SF3">
    <property type="entry name" value="DIPHOSPHOMEVALONATE DECARBOXYLASE"/>
    <property type="match status" value="1"/>
</dbReference>
<evidence type="ECO:0000256" key="10">
    <source>
        <dbReference type="ARBA" id="ARBA00023166"/>
    </source>
</evidence>
<evidence type="ECO:0000256" key="1">
    <source>
        <dbReference type="ARBA" id="ARBA00005055"/>
    </source>
</evidence>
<evidence type="ECO:0000256" key="8">
    <source>
        <dbReference type="ARBA" id="ARBA00023011"/>
    </source>
</evidence>
<keyword evidence="8 14" id="KW-0756">Sterol biosynthesis</keyword>